<dbReference type="PROSITE" id="PS50977">
    <property type="entry name" value="HTH_TETR_2"/>
    <property type="match status" value="1"/>
</dbReference>
<reference evidence="4 5" key="1">
    <citation type="submission" date="2020-12" db="EMBL/GenBank/DDBJ databases">
        <title>Vagococcus allomyrinae sp. nov. and Enterococcus lavae sp. nov., isolated from the larvae of Allomyrina dichotoma.</title>
        <authorList>
            <person name="Lee S.D."/>
        </authorList>
    </citation>
    <scope>NUCLEOTIDE SEQUENCE [LARGE SCALE GENOMIC DNA]</scope>
    <source>
        <strain evidence="4 5">BWM-S5</strain>
    </source>
</reference>
<dbReference type="PANTHER" id="PTHR43479">
    <property type="entry name" value="ACREF/ENVCD OPERON REPRESSOR-RELATED"/>
    <property type="match status" value="1"/>
</dbReference>
<dbReference type="Pfam" id="PF00440">
    <property type="entry name" value="TetR_N"/>
    <property type="match status" value="1"/>
</dbReference>
<protein>
    <submittedName>
        <fullName evidence="4">TetR family transcriptional regulator</fullName>
    </submittedName>
</protein>
<dbReference type="SUPFAM" id="SSF46689">
    <property type="entry name" value="Homeodomain-like"/>
    <property type="match status" value="1"/>
</dbReference>
<keyword evidence="1 2" id="KW-0238">DNA-binding</keyword>
<accession>A0ABS4CGP7</accession>
<organism evidence="4 5">
    <name type="scientific">Enterococcus larvae</name>
    <dbReference type="NCBI Taxonomy" id="2794352"/>
    <lineage>
        <taxon>Bacteria</taxon>
        <taxon>Bacillati</taxon>
        <taxon>Bacillota</taxon>
        <taxon>Bacilli</taxon>
        <taxon>Lactobacillales</taxon>
        <taxon>Enterococcaceae</taxon>
        <taxon>Enterococcus</taxon>
    </lineage>
</organism>
<evidence type="ECO:0000256" key="2">
    <source>
        <dbReference type="PROSITE-ProRule" id="PRU00335"/>
    </source>
</evidence>
<feature type="domain" description="HTH tetR-type" evidence="3">
    <location>
        <begin position="7"/>
        <end position="67"/>
    </location>
</feature>
<dbReference type="RefSeq" id="WP_209555813.1">
    <property type="nucleotide sequence ID" value="NZ_JAEDXU010000001.1"/>
</dbReference>
<dbReference type="Gene3D" id="1.10.357.10">
    <property type="entry name" value="Tetracycline Repressor, domain 2"/>
    <property type="match status" value="1"/>
</dbReference>
<evidence type="ECO:0000256" key="1">
    <source>
        <dbReference type="ARBA" id="ARBA00023125"/>
    </source>
</evidence>
<dbReference type="Proteomes" id="UP000673375">
    <property type="component" value="Unassembled WGS sequence"/>
</dbReference>
<feature type="DNA-binding region" description="H-T-H motif" evidence="2">
    <location>
        <begin position="30"/>
        <end position="49"/>
    </location>
</feature>
<dbReference type="EMBL" id="JAEDXU010000001">
    <property type="protein sequence ID" value="MBP1045024.1"/>
    <property type="molecule type" value="Genomic_DNA"/>
</dbReference>
<dbReference type="InterPro" id="IPR050624">
    <property type="entry name" value="HTH-type_Tx_Regulator"/>
</dbReference>
<dbReference type="InterPro" id="IPR009057">
    <property type="entry name" value="Homeodomain-like_sf"/>
</dbReference>
<dbReference type="InterPro" id="IPR001647">
    <property type="entry name" value="HTH_TetR"/>
</dbReference>
<keyword evidence="5" id="KW-1185">Reference proteome</keyword>
<proteinExistence type="predicted"/>
<evidence type="ECO:0000313" key="5">
    <source>
        <dbReference type="Proteomes" id="UP000673375"/>
    </source>
</evidence>
<evidence type="ECO:0000259" key="3">
    <source>
        <dbReference type="PROSITE" id="PS50977"/>
    </source>
</evidence>
<gene>
    <name evidence="4" type="ORF">I6N96_01940</name>
</gene>
<dbReference type="PANTHER" id="PTHR43479:SF7">
    <property type="entry name" value="TETR-FAMILY TRANSCRIPTIONAL REGULATOR"/>
    <property type="match status" value="1"/>
</dbReference>
<evidence type="ECO:0000313" key="4">
    <source>
        <dbReference type="EMBL" id="MBP1045024.1"/>
    </source>
</evidence>
<name>A0ABS4CGP7_9ENTE</name>
<sequence length="177" mass="20496">MGDLRTVKSKKLILDAFEVLLQEHSFEEISVTRLSEEAGISRNTFYIYYLDKYSLLDEQFNWFDELCSKTFSTALSVINWEEFLNDLESSGAILKNLLNSEESQWIKEKIRNIFSKELLAVYTHSFAENELTLLGCSEAMAGVVEWWLTADHTTSERAETIESLLIFQALIDKEEPF</sequence>
<comment type="caution">
    <text evidence="4">The sequence shown here is derived from an EMBL/GenBank/DDBJ whole genome shotgun (WGS) entry which is preliminary data.</text>
</comment>